<evidence type="ECO:0000256" key="3">
    <source>
        <dbReference type="ARBA" id="ARBA00022692"/>
    </source>
</evidence>
<feature type="transmembrane region" description="Helical" evidence="6">
    <location>
        <begin position="15"/>
        <end position="33"/>
    </location>
</feature>
<dbReference type="InterPro" id="IPR001851">
    <property type="entry name" value="ABC_transp_permease"/>
</dbReference>
<dbReference type="PANTHER" id="PTHR30482">
    <property type="entry name" value="HIGH-AFFINITY BRANCHED-CHAIN AMINO ACID TRANSPORT SYSTEM PERMEASE"/>
    <property type="match status" value="1"/>
</dbReference>
<gene>
    <name evidence="7" type="ORF">H9831_08535</name>
</gene>
<evidence type="ECO:0000256" key="1">
    <source>
        <dbReference type="ARBA" id="ARBA00004651"/>
    </source>
</evidence>
<reference evidence="7" key="2">
    <citation type="submission" date="2021-04" db="EMBL/GenBank/DDBJ databases">
        <authorList>
            <person name="Gilroy R."/>
        </authorList>
    </citation>
    <scope>NUCLEOTIDE SEQUENCE</scope>
    <source>
        <strain evidence="7">ChiSxjej3B15-24422</strain>
    </source>
</reference>
<feature type="transmembrane region" description="Helical" evidence="6">
    <location>
        <begin position="314"/>
        <end position="332"/>
    </location>
</feature>
<comment type="subcellular location">
    <subcellularLocation>
        <location evidence="1">Cell membrane</location>
        <topology evidence="1">Multi-pass membrane protein</topology>
    </subcellularLocation>
</comment>
<comment type="caution">
    <text evidence="7">The sequence shown here is derived from an EMBL/GenBank/DDBJ whole genome shotgun (WGS) entry which is preliminary data.</text>
</comment>
<dbReference type="CDD" id="cd06581">
    <property type="entry name" value="TM_PBP1_LivM_like"/>
    <property type="match status" value="1"/>
</dbReference>
<feature type="transmembrane region" description="Helical" evidence="6">
    <location>
        <begin position="189"/>
        <end position="210"/>
    </location>
</feature>
<feature type="transmembrane region" description="Helical" evidence="6">
    <location>
        <begin position="271"/>
        <end position="302"/>
    </location>
</feature>
<dbReference type="EMBL" id="DXDD01000104">
    <property type="protein sequence ID" value="HIY60708.1"/>
    <property type="molecule type" value="Genomic_DNA"/>
</dbReference>
<feature type="transmembrane region" description="Helical" evidence="6">
    <location>
        <begin position="131"/>
        <end position="153"/>
    </location>
</feature>
<dbReference type="Pfam" id="PF02653">
    <property type="entry name" value="BPD_transp_2"/>
    <property type="match status" value="1"/>
</dbReference>
<dbReference type="Proteomes" id="UP000824007">
    <property type="component" value="Unassembled WGS sequence"/>
</dbReference>
<keyword evidence="2" id="KW-1003">Cell membrane</keyword>
<dbReference type="PANTHER" id="PTHR30482:SF10">
    <property type="entry name" value="HIGH-AFFINITY BRANCHED-CHAIN AMINO ACID TRANSPORT PROTEIN BRAE"/>
    <property type="match status" value="1"/>
</dbReference>
<feature type="transmembrane region" description="Helical" evidence="6">
    <location>
        <begin position="102"/>
        <end position="124"/>
    </location>
</feature>
<evidence type="ECO:0000256" key="6">
    <source>
        <dbReference type="SAM" id="Phobius"/>
    </source>
</evidence>
<evidence type="ECO:0000256" key="5">
    <source>
        <dbReference type="ARBA" id="ARBA00023136"/>
    </source>
</evidence>
<keyword evidence="5 6" id="KW-0472">Membrane</keyword>
<protein>
    <submittedName>
        <fullName evidence="7">Branched-chain amino acid ABC transporter permease</fullName>
    </submittedName>
</protein>
<sequence length="357" mass="37925">MKQIKQLLAARRDSVAAFGIVIIAFLIVQAMILTDNISSSLNGQLVPICAYVVMAVSLNLTVGILGELSLGHAGFMSVGAFAGIVVTTSLENAIPFGPLRLAIAMVIGALCAAFAGVIVGIPVLRLKGDYLAIVTLAFGEIIKNIINVLYIGLDEKGLHFSLLNQTFELSENGDMIINGPMGVSGVTKLSSFTAGFVLILITLFLVLNLIHSRTGRAVMAVRDNRIAAESIGIPVTRYRLLAFVISAALAGAAGTLYAMNFSTVTATKFDFNTSILILVFVVLGGLGNIWGSIVAAALLTVLPELLRSMNDYRMLIYAILLIAMMIFNNSGLKKRILEKRAAARAEKAEAKHGKEAA</sequence>
<proteinExistence type="predicted"/>
<feature type="transmembrane region" description="Helical" evidence="6">
    <location>
        <begin position="45"/>
        <end position="66"/>
    </location>
</feature>
<organism evidence="7 8">
    <name type="scientific">Candidatus Eisenbergiella pullistercoris</name>
    <dbReference type="NCBI Taxonomy" id="2838555"/>
    <lineage>
        <taxon>Bacteria</taxon>
        <taxon>Bacillati</taxon>
        <taxon>Bacillota</taxon>
        <taxon>Clostridia</taxon>
        <taxon>Lachnospirales</taxon>
        <taxon>Lachnospiraceae</taxon>
        <taxon>Eisenbergiella</taxon>
    </lineage>
</organism>
<evidence type="ECO:0000313" key="8">
    <source>
        <dbReference type="Proteomes" id="UP000824007"/>
    </source>
</evidence>
<keyword evidence="4 6" id="KW-1133">Transmembrane helix</keyword>
<dbReference type="GO" id="GO:0005886">
    <property type="term" value="C:plasma membrane"/>
    <property type="evidence" value="ECO:0007669"/>
    <property type="project" value="UniProtKB-SubCell"/>
</dbReference>
<dbReference type="GO" id="GO:0015658">
    <property type="term" value="F:branched-chain amino acid transmembrane transporter activity"/>
    <property type="evidence" value="ECO:0007669"/>
    <property type="project" value="InterPro"/>
</dbReference>
<evidence type="ECO:0000313" key="7">
    <source>
        <dbReference type="EMBL" id="HIY60708.1"/>
    </source>
</evidence>
<name>A0A9D1YQU1_9FIRM</name>
<dbReference type="InterPro" id="IPR043428">
    <property type="entry name" value="LivM-like"/>
</dbReference>
<keyword evidence="3 6" id="KW-0812">Transmembrane</keyword>
<feature type="transmembrane region" description="Helical" evidence="6">
    <location>
        <begin position="73"/>
        <end position="90"/>
    </location>
</feature>
<evidence type="ECO:0000256" key="2">
    <source>
        <dbReference type="ARBA" id="ARBA00022475"/>
    </source>
</evidence>
<dbReference type="AlphaFoldDB" id="A0A9D1YQU1"/>
<accession>A0A9D1YQU1</accession>
<reference evidence="7" key="1">
    <citation type="journal article" date="2021" name="PeerJ">
        <title>Extensive microbial diversity within the chicken gut microbiome revealed by metagenomics and culture.</title>
        <authorList>
            <person name="Gilroy R."/>
            <person name="Ravi A."/>
            <person name="Getino M."/>
            <person name="Pursley I."/>
            <person name="Horton D.L."/>
            <person name="Alikhan N.F."/>
            <person name="Baker D."/>
            <person name="Gharbi K."/>
            <person name="Hall N."/>
            <person name="Watson M."/>
            <person name="Adriaenssens E.M."/>
            <person name="Foster-Nyarko E."/>
            <person name="Jarju S."/>
            <person name="Secka A."/>
            <person name="Antonio M."/>
            <person name="Oren A."/>
            <person name="Chaudhuri R.R."/>
            <person name="La Ragione R."/>
            <person name="Hildebrand F."/>
            <person name="Pallen M.J."/>
        </authorList>
    </citation>
    <scope>NUCLEOTIDE SEQUENCE</scope>
    <source>
        <strain evidence="7">ChiSxjej3B15-24422</strain>
    </source>
</reference>
<evidence type="ECO:0000256" key="4">
    <source>
        <dbReference type="ARBA" id="ARBA00022989"/>
    </source>
</evidence>